<dbReference type="Proteomes" id="UP000242497">
    <property type="component" value="Unassembled WGS sequence"/>
</dbReference>
<dbReference type="Pfam" id="PF00004">
    <property type="entry name" value="AAA"/>
    <property type="match status" value="1"/>
</dbReference>
<sequence>MVKPDWNIFKAKFSQNTQSNFEWFCYLLFCQEHNRSFGIFRYKNQSAIETDPIIKENEVIGWQAKFYETTLSVHKNDLIGTITKIKRNYPNLTKVIFYTNQEWGQGKSNNDPQAKIAVEQKAKECNLEIEWRTESYFESPFVTINNSNIAQHFFSLDNSIINLLKEKQAHTESILLEIQTNIDFDTQIIEIDRRKVLKNIKEELAQKQILIVSGTGGVGKTAVIKKLYSEIKEDVPFYIFKANEFNINNINELFSEFTLKEFVEAHKEENNKIIVIDSAERLLELENTEPFREFLSIIVGNRWKILFTTRNNYLEDLNYQFIEIHNIIPLNLEIRNLTQEEINDLSQKYDFSLPVDSKLLELIKNPFYLNEYLRFYKDEENLEYLNFKKNYGIKLLKNLNQQESNVFCKLLLREQMKVNFL</sequence>
<reference evidence="3" key="1">
    <citation type="submission" date="2016-11" db="EMBL/GenBank/DDBJ databases">
        <authorList>
            <person name="Varghese N."/>
            <person name="Submissions S."/>
        </authorList>
    </citation>
    <scope>NUCLEOTIDE SEQUENCE [LARGE SCALE GENOMIC DNA]</scope>
    <source>
        <strain evidence="3">DSM 15518</strain>
    </source>
</reference>
<evidence type="ECO:0000313" key="2">
    <source>
        <dbReference type="EMBL" id="SHK42431.1"/>
    </source>
</evidence>
<organism evidence="2 3">
    <name type="scientific">Tepidibacter formicigenes DSM 15518</name>
    <dbReference type="NCBI Taxonomy" id="1123349"/>
    <lineage>
        <taxon>Bacteria</taxon>
        <taxon>Bacillati</taxon>
        <taxon>Bacillota</taxon>
        <taxon>Clostridia</taxon>
        <taxon>Peptostreptococcales</taxon>
        <taxon>Peptostreptococcaceae</taxon>
        <taxon>Tepidibacter</taxon>
    </lineage>
</organism>
<dbReference type="SUPFAM" id="SSF52540">
    <property type="entry name" value="P-loop containing nucleoside triphosphate hydrolases"/>
    <property type="match status" value="1"/>
</dbReference>
<keyword evidence="3" id="KW-1185">Reference proteome</keyword>
<name>A0A1M6SCH8_9FIRM</name>
<dbReference type="RefSeq" id="WP_200773964.1">
    <property type="nucleotide sequence ID" value="NZ_FRAE01000070.1"/>
</dbReference>
<dbReference type="GO" id="GO:0005524">
    <property type="term" value="F:ATP binding"/>
    <property type="evidence" value="ECO:0007669"/>
    <property type="project" value="InterPro"/>
</dbReference>
<proteinExistence type="predicted"/>
<dbReference type="AlphaFoldDB" id="A0A1M6SCH8"/>
<dbReference type="GO" id="GO:0016887">
    <property type="term" value="F:ATP hydrolysis activity"/>
    <property type="evidence" value="ECO:0007669"/>
    <property type="project" value="InterPro"/>
</dbReference>
<evidence type="ECO:0000313" key="3">
    <source>
        <dbReference type="Proteomes" id="UP000242497"/>
    </source>
</evidence>
<dbReference type="EMBL" id="FRAE01000070">
    <property type="protein sequence ID" value="SHK42431.1"/>
    <property type="molecule type" value="Genomic_DNA"/>
</dbReference>
<dbReference type="Gene3D" id="3.40.50.300">
    <property type="entry name" value="P-loop containing nucleotide triphosphate hydrolases"/>
    <property type="match status" value="1"/>
</dbReference>
<gene>
    <name evidence="2" type="ORF">SAMN02744037_02312</name>
</gene>
<dbReference type="InterPro" id="IPR003959">
    <property type="entry name" value="ATPase_AAA_core"/>
</dbReference>
<feature type="domain" description="ATPase AAA-type core" evidence="1">
    <location>
        <begin position="211"/>
        <end position="297"/>
    </location>
</feature>
<dbReference type="InterPro" id="IPR027417">
    <property type="entry name" value="P-loop_NTPase"/>
</dbReference>
<accession>A0A1M6SCH8</accession>
<evidence type="ECO:0000259" key="1">
    <source>
        <dbReference type="Pfam" id="PF00004"/>
    </source>
</evidence>
<protein>
    <submittedName>
        <fullName evidence="2">ATPase</fullName>
    </submittedName>
</protein>